<keyword evidence="1" id="KW-1133">Transmembrane helix</keyword>
<accession>A0A2H3JN33</accession>
<evidence type="ECO:0000256" key="1">
    <source>
        <dbReference type="SAM" id="Phobius"/>
    </source>
</evidence>
<evidence type="ECO:0000313" key="3">
    <source>
        <dbReference type="Proteomes" id="UP000218811"/>
    </source>
</evidence>
<dbReference type="OrthoDB" id="3251775at2759"/>
<feature type="transmembrane region" description="Helical" evidence="1">
    <location>
        <begin position="29"/>
        <end position="50"/>
    </location>
</feature>
<keyword evidence="1" id="KW-0812">Transmembrane</keyword>
<proteinExistence type="predicted"/>
<keyword evidence="1" id="KW-0472">Membrane</keyword>
<organism evidence="2 3">
    <name type="scientific">Wolfiporia cocos (strain MD-104)</name>
    <name type="common">Brown rot fungus</name>
    <dbReference type="NCBI Taxonomy" id="742152"/>
    <lineage>
        <taxon>Eukaryota</taxon>
        <taxon>Fungi</taxon>
        <taxon>Dikarya</taxon>
        <taxon>Basidiomycota</taxon>
        <taxon>Agaricomycotina</taxon>
        <taxon>Agaricomycetes</taxon>
        <taxon>Polyporales</taxon>
        <taxon>Phaeolaceae</taxon>
        <taxon>Wolfiporia</taxon>
    </lineage>
</organism>
<feature type="transmembrane region" description="Helical" evidence="1">
    <location>
        <begin position="123"/>
        <end position="143"/>
    </location>
</feature>
<protein>
    <submittedName>
        <fullName evidence="2">Uncharacterized protein</fullName>
    </submittedName>
</protein>
<dbReference type="AlphaFoldDB" id="A0A2H3JN33"/>
<dbReference type="EMBL" id="KB468146">
    <property type="protein sequence ID" value="PCH43590.1"/>
    <property type="molecule type" value="Genomic_DNA"/>
</dbReference>
<evidence type="ECO:0000313" key="2">
    <source>
        <dbReference type="EMBL" id="PCH43590.1"/>
    </source>
</evidence>
<sequence>MDISALWDANATRWLEGQWSLLWPAPPSVAKYAFLFNRYLVLGILIAIAYEFCGFNGDVLTDTMVFEAFVLVSTSLNALDRPTAAETPIVKALLSDGIGYFLAVTCLRGANVALASISRPSFTMIGVFFIWSMTTTVLNRSLLQFRRAEDQRWPDEIPLAIRAASPFALGDPREVEMNISTSVLVYEDDIDELDELWTMRLEEKRRYVRRKGCQNGASSVVL</sequence>
<gene>
    <name evidence="2" type="ORF">WOLCODRAFT_75150</name>
</gene>
<name>A0A2H3JN33_WOLCO</name>
<keyword evidence="3" id="KW-1185">Reference proteome</keyword>
<dbReference type="Proteomes" id="UP000218811">
    <property type="component" value="Unassembled WGS sequence"/>
</dbReference>
<dbReference type="OMA" id="GIRESMY"/>
<reference evidence="2 3" key="1">
    <citation type="journal article" date="2012" name="Science">
        <title>The Paleozoic origin of enzymatic lignin decomposition reconstructed from 31 fungal genomes.</title>
        <authorList>
            <person name="Floudas D."/>
            <person name="Binder M."/>
            <person name="Riley R."/>
            <person name="Barry K."/>
            <person name="Blanchette R.A."/>
            <person name="Henrissat B."/>
            <person name="Martinez A.T."/>
            <person name="Otillar R."/>
            <person name="Spatafora J.W."/>
            <person name="Yadav J.S."/>
            <person name="Aerts A."/>
            <person name="Benoit I."/>
            <person name="Boyd A."/>
            <person name="Carlson A."/>
            <person name="Copeland A."/>
            <person name="Coutinho P.M."/>
            <person name="de Vries R.P."/>
            <person name="Ferreira P."/>
            <person name="Findley K."/>
            <person name="Foster B."/>
            <person name="Gaskell J."/>
            <person name="Glotzer D."/>
            <person name="Gorecki P."/>
            <person name="Heitman J."/>
            <person name="Hesse C."/>
            <person name="Hori C."/>
            <person name="Igarashi K."/>
            <person name="Jurgens J.A."/>
            <person name="Kallen N."/>
            <person name="Kersten P."/>
            <person name="Kohler A."/>
            <person name="Kuees U."/>
            <person name="Kumar T.K.A."/>
            <person name="Kuo A."/>
            <person name="LaButti K."/>
            <person name="Larrondo L.F."/>
            <person name="Lindquist E."/>
            <person name="Ling A."/>
            <person name="Lombard V."/>
            <person name="Lucas S."/>
            <person name="Lundell T."/>
            <person name="Martin R."/>
            <person name="McLaughlin D.J."/>
            <person name="Morgenstern I."/>
            <person name="Morin E."/>
            <person name="Murat C."/>
            <person name="Nagy L.G."/>
            <person name="Nolan M."/>
            <person name="Ohm R.A."/>
            <person name="Patyshakuliyeva A."/>
            <person name="Rokas A."/>
            <person name="Ruiz-Duenas F.J."/>
            <person name="Sabat G."/>
            <person name="Salamov A."/>
            <person name="Samejima M."/>
            <person name="Schmutz J."/>
            <person name="Slot J.C."/>
            <person name="St John F."/>
            <person name="Stenlid J."/>
            <person name="Sun H."/>
            <person name="Sun S."/>
            <person name="Syed K."/>
            <person name="Tsang A."/>
            <person name="Wiebenga A."/>
            <person name="Young D."/>
            <person name="Pisabarro A."/>
            <person name="Eastwood D.C."/>
            <person name="Martin F."/>
            <person name="Cullen D."/>
            <person name="Grigoriev I.V."/>
            <person name="Hibbett D.S."/>
        </authorList>
    </citation>
    <scope>NUCLEOTIDE SEQUENCE [LARGE SCALE GENOMIC DNA]</scope>
    <source>
        <strain evidence="2 3">MD-104</strain>
    </source>
</reference>